<protein>
    <submittedName>
        <fullName evidence="1">YncE family protein</fullName>
    </submittedName>
</protein>
<dbReference type="PROSITE" id="PS51318">
    <property type="entry name" value="TAT"/>
    <property type="match status" value="1"/>
</dbReference>
<reference evidence="1" key="1">
    <citation type="submission" date="2024-06" db="EMBL/GenBank/DDBJ databases">
        <title>Methylostella associata gen. nov., sp. nov., a novel Ancalomicrobiaceae-affiliated facultatively methylotrophic bacteria that feed on methanotrophs of the genus Methylococcus.</title>
        <authorList>
            <person name="Saltykova V."/>
            <person name="Danilova O.V."/>
            <person name="Oshkin I.Y."/>
            <person name="Belova S.E."/>
            <person name="Pimenov N.V."/>
            <person name="Dedysh S.N."/>
        </authorList>
    </citation>
    <scope>NUCLEOTIDE SEQUENCE</scope>
    <source>
        <strain evidence="1">S20</strain>
    </source>
</reference>
<dbReference type="InterPro" id="IPR051200">
    <property type="entry name" value="Host-pathogen_enzymatic-act"/>
</dbReference>
<dbReference type="EMBL" id="CP158568">
    <property type="protein sequence ID" value="XBY43400.1"/>
    <property type="molecule type" value="Genomic_DNA"/>
</dbReference>
<dbReference type="PANTHER" id="PTHR47197">
    <property type="entry name" value="PROTEIN NIRF"/>
    <property type="match status" value="1"/>
</dbReference>
<dbReference type="RefSeq" id="WP_407048499.1">
    <property type="nucleotide sequence ID" value="NZ_CP158568.1"/>
</dbReference>
<proteinExistence type="predicted"/>
<organism evidence="1">
    <name type="scientific">Methyloraptor flagellatus</name>
    <dbReference type="NCBI Taxonomy" id="3162530"/>
    <lineage>
        <taxon>Bacteria</taxon>
        <taxon>Pseudomonadati</taxon>
        <taxon>Pseudomonadota</taxon>
        <taxon>Alphaproteobacteria</taxon>
        <taxon>Hyphomicrobiales</taxon>
        <taxon>Ancalomicrobiaceae</taxon>
        <taxon>Methyloraptor</taxon>
    </lineage>
</organism>
<dbReference type="AlphaFoldDB" id="A0AAU7X6E6"/>
<dbReference type="Gene3D" id="2.130.10.10">
    <property type="entry name" value="YVTN repeat-like/Quinoprotein amine dehydrogenase"/>
    <property type="match status" value="2"/>
</dbReference>
<dbReference type="SUPFAM" id="SSF51004">
    <property type="entry name" value="C-terminal (heme d1) domain of cytochrome cd1-nitrite reductase"/>
    <property type="match status" value="1"/>
</dbReference>
<dbReference type="InterPro" id="IPR015943">
    <property type="entry name" value="WD40/YVTN_repeat-like_dom_sf"/>
</dbReference>
<accession>A0AAU7X6E6</accession>
<evidence type="ECO:0000313" key="1">
    <source>
        <dbReference type="EMBL" id="XBY43400.1"/>
    </source>
</evidence>
<dbReference type="KEGG" id="mflg:ABS361_15025"/>
<sequence>MTRLLHRRQMLAGLGAGFGAGLAGALLPRGTAHAAARPGAGLVAVTLQDRGVIALVDPVAATVVGEIAVDRKPVGAVPSPDGARLYVSHPELGSITVIDMAVRAISGRIVTGGTPFGLEIAPDGRTLFATDWTRNAVLRFDIAAHLGAAADASVGTGRGLALVGKAPAWLKLDPATGLLFVAAREADRVDVVDAHGFSKIAEIPTGRAPFAVTLDRAARRVLVGNVQSADVTTIDADRLVATGSFAVGAMPYSLAVAPADGLVLVVSQTPGVLQFFERGKPGLAARRTARLGRYPEGMAIVADRAIVANWFDDTVSIIALGDGREIARLKVSGGPRIVTAM</sequence>
<name>A0AAU7X6E6_9HYPH</name>
<dbReference type="InterPro" id="IPR011048">
    <property type="entry name" value="Haem_d1_sf"/>
</dbReference>
<gene>
    <name evidence="1" type="ORF">ABS361_15025</name>
</gene>
<dbReference type="InterPro" id="IPR006311">
    <property type="entry name" value="TAT_signal"/>
</dbReference>
<dbReference type="PANTHER" id="PTHR47197:SF3">
    <property type="entry name" value="DIHYDRO-HEME D1 DEHYDROGENASE"/>
    <property type="match status" value="1"/>
</dbReference>